<evidence type="ECO:0000313" key="10">
    <source>
        <dbReference type="Proteomes" id="UP000294721"/>
    </source>
</evidence>
<dbReference type="CDD" id="cd03124">
    <property type="entry name" value="alpha_CA_prokaryotic_like"/>
    <property type="match status" value="1"/>
</dbReference>
<keyword evidence="4" id="KW-0862">Zinc</keyword>
<evidence type="ECO:0000256" key="2">
    <source>
        <dbReference type="ARBA" id="ARBA00012925"/>
    </source>
</evidence>
<dbReference type="Proteomes" id="UP000294721">
    <property type="component" value="Unassembled WGS sequence"/>
</dbReference>
<dbReference type="EC" id="4.2.1.1" evidence="2"/>
<organism evidence="9 10">
    <name type="scientific">Uruburuella suis</name>
    <dbReference type="NCBI Taxonomy" id="252130"/>
    <lineage>
        <taxon>Bacteria</taxon>
        <taxon>Pseudomonadati</taxon>
        <taxon>Pseudomonadota</taxon>
        <taxon>Betaproteobacteria</taxon>
        <taxon>Neisseriales</taxon>
        <taxon>Neisseriaceae</taxon>
        <taxon>Uruburuella</taxon>
    </lineage>
</organism>
<comment type="caution">
    <text evidence="9">The sequence shown here is derived from an EMBL/GenBank/DDBJ whole genome shotgun (WGS) entry which is preliminary data.</text>
</comment>
<dbReference type="InterPro" id="IPR041891">
    <property type="entry name" value="Alpha_CA_prokaryot-like"/>
</dbReference>
<feature type="domain" description="Alpha-carbonic anhydrase" evidence="8">
    <location>
        <begin position="30"/>
        <end position="253"/>
    </location>
</feature>
<feature type="chain" id="PRO_5047271761" description="carbonic anhydrase" evidence="7">
    <location>
        <begin position="21"/>
        <end position="254"/>
    </location>
</feature>
<keyword evidence="3" id="KW-0479">Metal-binding</keyword>
<comment type="similarity">
    <text evidence="1">Belongs to the alpha-carbonic anhydrase family.</text>
</comment>
<evidence type="ECO:0000259" key="8">
    <source>
        <dbReference type="PROSITE" id="PS51144"/>
    </source>
</evidence>
<keyword evidence="7" id="KW-0732">Signal</keyword>
<dbReference type="InterPro" id="IPR023561">
    <property type="entry name" value="Carbonic_anhydrase_a-class"/>
</dbReference>
<sequence>MQKFRFAAVLLAVCALPLAAAQPHDAHHAPHWSYAGAEGPAHWGELGSEYTECSAGKNQSPVDLSRAAATSERSVVFHYQPARYRVENNGHALQATPEGGGQFVRIGGESFALKQFHFHTPSEHTFKGRHFPLEAHFVHQSTQGALAVVAVVFDAGKANPALKPLLAKKLKPGQSVQLPHELDISNLFPADTAHFRLNGSLTTPPCSEGVNWVVMEAPVAAAAAQLEAAATIIGHPNNRPVQPLNARIVIEEAQ</sequence>
<dbReference type="PANTHER" id="PTHR18952:SF265">
    <property type="entry name" value="CARBONIC ANHYDRASE"/>
    <property type="match status" value="1"/>
</dbReference>
<evidence type="ECO:0000256" key="5">
    <source>
        <dbReference type="ARBA" id="ARBA00023239"/>
    </source>
</evidence>
<evidence type="ECO:0000256" key="1">
    <source>
        <dbReference type="ARBA" id="ARBA00010718"/>
    </source>
</evidence>
<keyword evidence="5" id="KW-0456">Lyase</keyword>
<comment type="catalytic activity">
    <reaction evidence="6">
        <text>hydrogencarbonate + H(+) = CO2 + H2O</text>
        <dbReference type="Rhea" id="RHEA:10748"/>
        <dbReference type="ChEBI" id="CHEBI:15377"/>
        <dbReference type="ChEBI" id="CHEBI:15378"/>
        <dbReference type="ChEBI" id="CHEBI:16526"/>
        <dbReference type="ChEBI" id="CHEBI:17544"/>
        <dbReference type="EC" id="4.2.1.1"/>
    </reaction>
</comment>
<dbReference type="EMBL" id="SLXE01000002">
    <property type="protein sequence ID" value="TCP10233.1"/>
    <property type="molecule type" value="Genomic_DNA"/>
</dbReference>
<dbReference type="InterPro" id="IPR036398">
    <property type="entry name" value="CA_dom_sf"/>
</dbReference>
<feature type="signal peptide" evidence="7">
    <location>
        <begin position="1"/>
        <end position="20"/>
    </location>
</feature>
<dbReference type="PROSITE" id="PS51144">
    <property type="entry name" value="ALPHA_CA_2"/>
    <property type="match status" value="1"/>
</dbReference>
<evidence type="ECO:0000256" key="7">
    <source>
        <dbReference type="SAM" id="SignalP"/>
    </source>
</evidence>
<dbReference type="PANTHER" id="PTHR18952">
    <property type="entry name" value="CARBONIC ANHYDRASE"/>
    <property type="match status" value="1"/>
</dbReference>
<dbReference type="InterPro" id="IPR001148">
    <property type="entry name" value="CA_dom"/>
</dbReference>
<evidence type="ECO:0000256" key="3">
    <source>
        <dbReference type="ARBA" id="ARBA00022723"/>
    </source>
</evidence>
<proteinExistence type="inferred from homology"/>
<name>A0ABY2C1J0_9NEIS</name>
<evidence type="ECO:0000256" key="4">
    <source>
        <dbReference type="ARBA" id="ARBA00022833"/>
    </source>
</evidence>
<dbReference type="Pfam" id="PF00194">
    <property type="entry name" value="Carb_anhydrase"/>
    <property type="match status" value="1"/>
</dbReference>
<dbReference type="SMART" id="SM01057">
    <property type="entry name" value="Carb_anhydrase"/>
    <property type="match status" value="1"/>
</dbReference>
<keyword evidence="10" id="KW-1185">Reference proteome</keyword>
<accession>A0ABY2C1J0</accession>
<evidence type="ECO:0000256" key="6">
    <source>
        <dbReference type="ARBA" id="ARBA00048348"/>
    </source>
</evidence>
<protein>
    <recommendedName>
        <fullName evidence="2">carbonic anhydrase</fullName>
        <ecNumber evidence="2">4.2.1.1</ecNumber>
    </recommendedName>
</protein>
<evidence type="ECO:0000313" key="9">
    <source>
        <dbReference type="EMBL" id="TCP10233.1"/>
    </source>
</evidence>
<gene>
    <name evidence="9" type="ORF">EV680_102133</name>
</gene>
<dbReference type="SUPFAM" id="SSF51069">
    <property type="entry name" value="Carbonic anhydrase"/>
    <property type="match status" value="1"/>
</dbReference>
<dbReference type="Gene3D" id="3.10.200.10">
    <property type="entry name" value="Alpha carbonic anhydrase"/>
    <property type="match status" value="1"/>
</dbReference>
<reference evidence="9 10" key="1">
    <citation type="submission" date="2019-03" db="EMBL/GenBank/DDBJ databases">
        <title>Genomic Encyclopedia of Type Strains, Phase IV (KMG-IV): sequencing the most valuable type-strain genomes for metagenomic binning, comparative biology and taxonomic classification.</title>
        <authorList>
            <person name="Goeker M."/>
        </authorList>
    </citation>
    <scope>NUCLEOTIDE SEQUENCE [LARGE SCALE GENOMIC DNA]</scope>
    <source>
        <strain evidence="9 10">DSM 17474</strain>
    </source>
</reference>